<evidence type="ECO:0008006" key="2">
    <source>
        <dbReference type="Google" id="ProtNLM"/>
    </source>
</evidence>
<proteinExistence type="predicted"/>
<gene>
    <name evidence="1" type="ORF">AB5J49_18380</name>
</gene>
<reference evidence="1" key="1">
    <citation type="submission" date="2024-07" db="EMBL/GenBank/DDBJ databases">
        <authorList>
            <person name="Yu S.T."/>
        </authorList>
    </citation>
    <scope>NUCLEOTIDE SEQUENCE</scope>
    <source>
        <strain evidence="1">R28</strain>
    </source>
</reference>
<sequence>MTLIGVVVGVAALLVAIFVIYKEDVSEEQVESSKEAFASYLAESDAACAKHGPALAELGDGPWQGDPAAYAAHLREKNKVLSEVVRDWQALAVPYEEKKQDVAEAQSLALGSIRQYEIAADVMEDGGEDANPYITEGGRMGLEAITKARATGFKICPGGR</sequence>
<accession>A0AB39PXL5</accession>
<dbReference type="RefSeq" id="WP_369169711.1">
    <property type="nucleotide sequence ID" value="NZ_CP163439.1"/>
</dbReference>
<dbReference type="EMBL" id="CP163439">
    <property type="protein sequence ID" value="XDQ35144.1"/>
    <property type="molecule type" value="Genomic_DNA"/>
</dbReference>
<name>A0AB39PXL5_9ACTN</name>
<dbReference type="AlphaFoldDB" id="A0AB39PXL5"/>
<organism evidence="1">
    <name type="scientific">Streptomyces sp. R28</name>
    <dbReference type="NCBI Taxonomy" id="3238628"/>
    <lineage>
        <taxon>Bacteria</taxon>
        <taxon>Bacillati</taxon>
        <taxon>Actinomycetota</taxon>
        <taxon>Actinomycetes</taxon>
        <taxon>Kitasatosporales</taxon>
        <taxon>Streptomycetaceae</taxon>
        <taxon>Streptomyces</taxon>
    </lineage>
</organism>
<evidence type="ECO:0000313" key="1">
    <source>
        <dbReference type="EMBL" id="XDQ35144.1"/>
    </source>
</evidence>
<protein>
    <recommendedName>
        <fullName evidence="2">Lipoprotein</fullName>
    </recommendedName>
</protein>